<dbReference type="FunFam" id="1.10.1420.10:FF:000019">
    <property type="entry name" value="DNA mismatch repair protein"/>
    <property type="match status" value="1"/>
</dbReference>
<feature type="domain" description="DNA mismatch repair proteins mutS family" evidence="14">
    <location>
        <begin position="1005"/>
        <end position="1021"/>
    </location>
</feature>
<keyword evidence="6 11" id="KW-0238">DNA-binding</keyword>
<evidence type="ECO:0000256" key="3">
    <source>
        <dbReference type="ARBA" id="ARBA00022741"/>
    </source>
</evidence>
<protein>
    <recommendedName>
        <fullName evidence="11">DNA mismatch repair protein</fullName>
    </recommendedName>
</protein>
<dbReference type="InterPro" id="IPR007860">
    <property type="entry name" value="DNA_mmatch_repair_MutS_con_dom"/>
</dbReference>
<dbReference type="PANTHER" id="PTHR11361">
    <property type="entry name" value="DNA MISMATCH REPAIR PROTEIN MUTS FAMILY MEMBER"/>
    <property type="match status" value="1"/>
</dbReference>
<dbReference type="InterPro" id="IPR007861">
    <property type="entry name" value="DNA_mismatch_repair_MutS_clamp"/>
</dbReference>
<dbReference type="InterPro" id="IPR036678">
    <property type="entry name" value="MutS_con_dom_sf"/>
</dbReference>
<evidence type="ECO:0000256" key="7">
    <source>
        <dbReference type="ARBA" id="ARBA00023204"/>
    </source>
</evidence>
<dbReference type="InterPro" id="IPR007696">
    <property type="entry name" value="DNA_mismatch_repair_MutS_core"/>
</dbReference>
<feature type="compositionally biased region" description="Low complexity" evidence="13">
    <location>
        <begin position="172"/>
        <end position="186"/>
    </location>
</feature>
<dbReference type="Gene3D" id="3.40.50.300">
    <property type="entry name" value="P-loop containing nucleotide triphosphate hydrolases"/>
    <property type="match status" value="1"/>
</dbReference>
<dbReference type="InterPro" id="IPR016151">
    <property type="entry name" value="DNA_mismatch_repair_MutS_N"/>
</dbReference>
<dbReference type="FunFam" id="3.40.1170.10:FF:000002">
    <property type="entry name" value="DNA mismatch repair protein"/>
    <property type="match status" value="1"/>
</dbReference>
<comment type="subunit">
    <text evidence="10">Heterodimer consisting of MSH2-MSH3 (MutS beta). Forms a ternary complex with MutL alpha (MLH1-PMS1).</text>
</comment>
<dbReference type="Gene3D" id="3.30.420.110">
    <property type="entry name" value="MutS, connector domain"/>
    <property type="match status" value="1"/>
</dbReference>
<reference evidence="15 16" key="1">
    <citation type="submission" date="2016-02" db="EMBL/GenBank/DDBJ databases">
        <title>Comparative genomic and transcriptomic foundation for Pichia pastoris.</title>
        <authorList>
            <person name="Love K.R."/>
            <person name="Shah K.A."/>
            <person name="Whittaker C.A."/>
            <person name="Wu J."/>
            <person name="Bartlett M.C."/>
            <person name="Ma D."/>
            <person name="Leeson R.L."/>
            <person name="Priest M."/>
            <person name="Young S.K."/>
            <person name="Love J.C."/>
        </authorList>
    </citation>
    <scope>NUCLEOTIDE SEQUENCE [LARGE SCALE GENOMIC DNA]</scope>
    <source>
        <strain evidence="15 16">ATCC 28485</strain>
    </source>
</reference>
<evidence type="ECO:0000256" key="11">
    <source>
        <dbReference type="PIRNR" id="PIRNR037677"/>
    </source>
</evidence>
<feature type="compositionally biased region" description="Polar residues" evidence="13">
    <location>
        <begin position="37"/>
        <end position="51"/>
    </location>
</feature>
<evidence type="ECO:0000313" key="15">
    <source>
        <dbReference type="EMBL" id="ANZ77758.1"/>
    </source>
</evidence>
<feature type="compositionally biased region" description="Acidic residues" evidence="13">
    <location>
        <begin position="153"/>
        <end position="168"/>
    </location>
</feature>
<dbReference type="SUPFAM" id="SSF53150">
    <property type="entry name" value="DNA repair protein MutS, domain II"/>
    <property type="match status" value="1"/>
</dbReference>
<name>A0A1B2JIT6_PICPA</name>
<dbReference type="GO" id="GO:0006298">
    <property type="term" value="P:mismatch repair"/>
    <property type="evidence" value="ECO:0007669"/>
    <property type="project" value="InterPro"/>
</dbReference>
<dbReference type="InterPro" id="IPR007695">
    <property type="entry name" value="DNA_mismatch_repair_MutS-lik_N"/>
</dbReference>
<dbReference type="GO" id="GO:0140664">
    <property type="term" value="F:ATP-dependent DNA damage sensor activity"/>
    <property type="evidence" value="ECO:0007669"/>
    <property type="project" value="InterPro"/>
</dbReference>
<dbReference type="PROSITE" id="PS00486">
    <property type="entry name" value="DNA_MISMATCH_REPAIR_2"/>
    <property type="match status" value="1"/>
</dbReference>
<keyword evidence="8" id="KW-0539">Nucleus</keyword>
<dbReference type="OrthoDB" id="10252754at2759"/>
<evidence type="ECO:0000256" key="12">
    <source>
        <dbReference type="RuleBase" id="RU003756"/>
    </source>
</evidence>
<dbReference type="EMBL" id="CP014587">
    <property type="protein sequence ID" value="ANZ77758.1"/>
    <property type="molecule type" value="Genomic_DNA"/>
</dbReference>
<dbReference type="InterPro" id="IPR017261">
    <property type="entry name" value="DNA_mismatch_repair_MutS/MSH"/>
</dbReference>
<dbReference type="GO" id="GO:0005524">
    <property type="term" value="F:ATP binding"/>
    <property type="evidence" value="ECO:0007669"/>
    <property type="project" value="UniProtKB-UniRule"/>
</dbReference>
<evidence type="ECO:0000313" key="16">
    <source>
        <dbReference type="Proteomes" id="UP000094565"/>
    </source>
</evidence>
<dbReference type="Gene3D" id="3.40.1170.10">
    <property type="entry name" value="DNA repair protein MutS, domain I"/>
    <property type="match status" value="1"/>
</dbReference>
<evidence type="ECO:0000256" key="10">
    <source>
        <dbReference type="ARBA" id="ARBA00025902"/>
    </source>
</evidence>
<dbReference type="NCBIfam" id="NF003810">
    <property type="entry name" value="PRK05399.1"/>
    <property type="match status" value="1"/>
</dbReference>
<feature type="compositionally biased region" description="Acidic residues" evidence="13">
    <location>
        <begin position="104"/>
        <end position="128"/>
    </location>
</feature>
<dbReference type="InterPro" id="IPR000432">
    <property type="entry name" value="DNA_mismatch_repair_MutS_C"/>
</dbReference>
<dbReference type="Pfam" id="PF05192">
    <property type="entry name" value="MutS_III"/>
    <property type="match status" value="1"/>
</dbReference>
<dbReference type="FunFam" id="3.40.50.300:FF:000771">
    <property type="entry name" value="DNA mismatch repair protein"/>
    <property type="match status" value="1"/>
</dbReference>
<dbReference type="Pfam" id="PF01624">
    <property type="entry name" value="MutS_I"/>
    <property type="match status" value="1"/>
</dbReference>
<dbReference type="SMART" id="SM00533">
    <property type="entry name" value="MUTSd"/>
    <property type="match status" value="1"/>
</dbReference>
<feature type="compositionally biased region" description="Polar residues" evidence="13">
    <location>
        <begin position="70"/>
        <end position="79"/>
    </location>
</feature>
<dbReference type="Pfam" id="PF00488">
    <property type="entry name" value="MutS_V"/>
    <property type="match status" value="1"/>
</dbReference>
<comment type="subcellular location">
    <subcellularLocation>
        <location evidence="1">Nucleus</location>
    </subcellularLocation>
</comment>
<dbReference type="GO" id="GO:0016887">
    <property type="term" value="F:ATP hydrolysis activity"/>
    <property type="evidence" value="ECO:0007669"/>
    <property type="project" value="UniProtKB-ARBA"/>
</dbReference>
<dbReference type="InterPro" id="IPR045076">
    <property type="entry name" value="MutS"/>
</dbReference>
<keyword evidence="4 11" id="KW-0227">DNA damage</keyword>
<evidence type="ECO:0000256" key="9">
    <source>
        <dbReference type="ARBA" id="ARBA00025373"/>
    </source>
</evidence>
<dbReference type="GO" id="GO:0030983">
    <property type="term" value="F:mismatched DNA binding"/>
    <property type="evidence" value="ECO:0007669"/>
    <property type="project" value="UniProtKB-UniRule"/>
</dbReference>
<evidence type="ECO:0000256" key="5">
    <source>
        <dbReference type="ARBA" id="ARBA00022840"/>
    </source>
</evidence>
<comment type="function">
    <text evidence="9">Component of the post-replicative DNA mismatch repair system (MMR). Heterodimerizes with MSH2 to form MutS beta, which binds to DNA mismatches thereby initiating DNA repair. MSH3 provides substrate-binding and substrate specificity to the complex. When bound, the MutS beta heterodimer bends the DNA helix and shields approximately 20 base pairs. Acts mainly to repair insertion-deletion loops (IDLs) from 2 to 13 nucleotides in size, but can also repair base-base and single insertion-deletion mismatches that occur during replication. After mismatch binding, forms a ternary complex with the MutL alpha heterodimer, which is thought to be responsible for directing the downstream MMR events, including strand discrimination, excision, and resynthesis. ATP binding and hydrolysis play a pivotal role in mismatch repair functions.</text>
</comment>
<dbReference type="Gene3D" id="1.10.1420.10">
    <property type="match status" value="2"/>
</dbReference>
<dbReference type="Pfam" id="PF05190">
    <property type="entry name" value="MutS_IV"/>
    <property type="match status" value="1"/>
</dbReference>
<keyword evidence="5 11" id="KW-0067">ATP-binding</keyword>
<organism evidence="15 16">
    <name type="scientific">Komagataella pastoris</name>
    <name type="common">Yeast</name>
    <name type="synonym">Pichia pastoris</name>
    <dbReference type="NCBI Taxonomy" id="4922"/>
    <lineage>
        <taxon>Eukaryota</taxon>
        <taxon>Fungi</taxon>
        <taxon>Dikarya</taxon>
        <taxon>Ascomycota</taxon>
        <taxon>Saccharomycotina</taxon>
        <taxon>Pichiomycetes</taxon>
        <taxon>Pichiales</taxon>
        <taxon>Pichiaceae</taxon>
        <taxon>Komagataella</taxon>
    </lineage>
</organism>
<feature type="region of interest" description="Disordered" evidence="13">
    <location>
        <begin position="27"/>
        <end position="223"/>
    </location>
</feature>
<sequence>MAKKNVIAPVNQPTVFSFFKKKPIVASAESKKEQKLPTPSSSPQKADLSSETSDKENHPTTPTKNEHKTQLPSASSSAVRPNKLEDDEEEGIVSGRKRRRVAIDSEDEEDGFDDEESVDNDDDEDYNEDDLHNISEEDFEISTQEMVQLEKELEGEEEPQDSEEEEEEKVSQVKPSKKPQQSTSQKLNQFGWTPSSSSQDDAKNKTANNQVKRPNFVNPLKPKASKKLDEERYHWLENVRDAEGRSQTDPEYDPRTLFIPSSAWSSFTPFEKQYWEIKSKMYDCVVFFKKGKFYELYENDADIAHNEFDLKLAGGGRANMRLAGVPEMSFDYWANAFINAGYKVAKVDQKESMLAKEIREKGKTITKEEKVIKRELQCVLTGGTLTDESMLTDEMATYCLSLKEVDNGLDGRTFGVCFVDTATGKMRLTEFEDTVECTRLETLLAQVRPKEILVAKNQISPLTARILRFNSPPSCIWNKLKPDTEFLSHEVTFEELTRGKYFEASDLDDLSHYPPLLVEYHEKHHVAFSAFGALLWYLKSLKLDESVISMGNISPYDPYQHATSMTMDGVTLQNLEIFANTFDGSSKGTLFKVINRATTPFGKRLFKDWVIHPLLLKKSIDERLDSVELLLNDGELKHIFINTLSRLPDLERLLSRIHSGSLKIQDFTKVIEGFERISKLVRTLRSSFGAHFESIGGSLGKILTQLPQELDIQVSKWATSFDRVAATSQGLLIPEPGVEEEFDQSKLKIENLKDKLNQFLRQYRREFKCQEMEFRDSGKEIYLIEVPKKVISKVPKDWQQMGSTSKVTRYWSPEVKLLVRELMEATELHKILMDTLQLKVYRKFDENYALWSETIRCIGSIDCLISLANASESLGSPSCRPEIVDRDEAFIDFEELRHPCFIPGGASGSRDFIPNDVKLGNGSANIALLTGANAAGKSTVLRMTCIATIMAQIGCFVPASKATLVPVDKIMTRLGANDNIMQGKSTFYVELSETKRILQNATPRSLLVLDELGRGGSSSDGFAIAEACLHHIATHIQSIGFFATHYGTLGASFMSHPQVMPLRMAILVDESSRTITFLYKLEKGASNGSFGMHVATMCGIPKEIVDKVEIAAKNLKHNSMITQVSKAGVSLGLQSDVSWLSTGKDIGAGITKYDEKIKKKGLEYILQMIEGIR</sequence>
<feature type="compositionally biased region" description="Polar residues" evidence="13">
    <location>
        <begin position="187"/>
        <end position="212"/>
    </location>
</feature>
<dbReference type="Proteomes" id="UP000094565">
    <property type="component" value="Chromosome 4"/>
</dbReference>
<dbReference type="InterPro" id="IPR027417">
    <property type="entry name" value="P-loop_NTPase"/>
</dbReference>
<keyword evidence="16" id="KW-1185">Reference proteome</keyword>
<gene>
    <name evidence="15" type="primary">MSH6</name>
    <name evidence="15" type="ORF">ATY40_BA7505170</name>
</gene>
<dbReference type="GO" id="GO:0032301">
    <property type="term" value="C:MutSalpha complex"/>
    <property type="evidence" value="ECO:0007669"/>
    <property type="project" value="TreeGrafter"/>
</dbReference>
<dbReference type="AlphaFoldDB" id="A0A1B2JIT6"/>
<evidence type="ECO:0000256" key="2">
    <source>
        <dbReference type="ARBA" id="ARBA00006271"/>
    </source>
</evidence>
<evidence type="ECO:0000256" key="4">
    <source>
        <dbReference type="ARBA" id="ARBA00022763"/>
    </source>
</evidence>
<dbReference type="SUPFAM" id="SSF48334">
    <property type="entry name" value="DNA repair protein MutS, domain III"/>
    <property type="match status" value="1"/>
</dbReference>
<evidence type="ECO:0000256" key="8">
    <source>
        <dbReference type="ARBA" id="ARBA00023242"/>
    </source>
</evidence>
<dbReference type="SUPFAM" id="SSF52540">
    <property type="entry name" value="P-loop containing nucleoside triphosphate hydrolases"/>
    <property type="match status" value="1"/>
</dbReference>
<dbReference type="PIRSF" id="PIRSF037677">
    <property type="entry name" value="DNA_mis_repair_Msh6"/>
    <property type="match status" value="1"/>
</dbReference>
<dbReference type="SUPFAM" id="SSF55271">
    <property type="entry name" value="DNA repair protein MutS, domain I"/>
    <property type="match status" value="1"/>
</dbReference>
<dbReference type="PANTHER" id="PTHR11361:SF148">
    <property type="entry name" value="DNA MISMATCH REPAIR PROTEIN MSH6"/>
    <property type="match status" value="1"/>
</dbReference>
<keyword evidence="3 11" id="KW-0547">Nucleotide-binding</keyword>
<feature type="compositionally biased region" description="Basic and acidic residues" evidence="13">
    <location>
        <begin position="52"/>
        <end position="69"/>
    </location>
</feature>
<evidence type="ECO:0000256" key="1">
    <source>
        <dbReference type="ARBA" id="ARBA00004123"/>
    </source>
</evidence>
<evidence type="ECO:0000256" key="13">
    <source>
        <dbReference type="SAM" id="MobiDB-lite"/>
    </source>
</evidence>
<evidence type="ECO:0000259" key="14">
    <source>
        <dbReference type="PROSITE" id="PS00486"/>
    </source>
</evidence>
<evidence type="ECO:0000256" key="6">
    <source>
        <dbReference type="ARBA" id="ARBA00023125"/>
    </source>
</evidence>
<dbReference type="SMART" id="SM00534">
    <property type="entry name" value="MUTSac"/>
    <property type="match status" value="1"/>
</dbReference>
<comment type="similarity">
    <text evidence="2 11 12">Belongs to the DNA mismatch repair MutS family.</text>
</comment>
<keyword evidence="7 11" id="KW-0234">DNA repair</keyword>
<accession>A0A1B2JIT6</accession>
<proteinExistence type="inferred from homology"/>
<dbReference type="InterPro" id="IPR036187">
    <property type="entry name" value="DNA_mismatch_repair_MutS_sf"/>
</dbReference>
<dbReference type="Pfam" id="PF05188">
    <property type="entry name" value="MutS_II"/>
    <property type="match status" value="1"/>
</dbReference>